<dbReference type="EMBL" id="AUSU01001651">
    <property type="protein sequence ID" value="EPS70538.1"/>
    <property type="molecule type" value="Genomic_DNA"/>
</dbReference>
<dbReference type="PANTHER" id="PTHR46869">
    <property type="entry name" value="C2H2-LIKE ZINC FINGER PROTEIN"/>
    <property type="match status" value="1"/>
</dbReference>
<dbReference type="InterPro" id="IPR013087">
    <property type="entry name" value="Znf_C2H2_type"/>
</dbReference>
<feature type="domain" description="C2H2-type" evidence="2">
    <location>
        <begin position="8"/>
        <end position="30"/>
    </location>
</feature>
<dbReference type="Gene3D" id="3.30.160.60">
    <property type="entry name" value="Classic Zinc Finger"/>
    <property type="match status" value="1"/>
</dbReference>
<dbReference type="GO" id="GO:0008270">
    <property type="term" value="F:zinc ion binding"/>
    <property type="evidence" value="ECO:0007669"/>
    <property type="project" value="UniProtKB-KW"/>
</dbReference>
<feature type="non-terminal residue" evidence="3">
    <location>
        <position position="128"/>
    </location>
</feature>
<sequence>MEEQDWKFICRFCEKKFPCGKSLGGHTRSHGVAVSSDNSVESSDLGAASVSVSVSASASYGLRENPKKSWRASSGFDSKAPPLLIPHEKMMICKQCGKGFRSPKALCGHMACHSEKDRGSFFKDGDGD</sequence>
<dbReference type="Proteomes" id="UP000015453">
    <property type="component" value="Unassembled WGS sequence"/>
</dbReference>
<feature type="domain" description="C2H2-type" evidence="2">
    <location>
        <begin position="91"/>
        <end position="118"/>
    </location>
</feature>
<dbReference type="SUPFAM" id="SSF57667">
    <property type="entry name" value="beta-beta-alpha zinc fingers"/>
    <property type="match status" value="1"/>
</dbReference>
<protein>
    <recommendedName>
        <fullName evidence="2">C2H2-type domain-containing protein</fullName>
    </recommendedName>
</protein>
<gene>
    <name evidence="3" type="ORF">M569_04222</name>
</gene>
<organism evidence="3 4">
    <name type="scientific">Genlisea aurea</name>
    <dbReference type="NCBI Taxonomy" id="192259"/>
    <lineage>
        <taxon>Eukaryota</taxon>
        <taxon>Viridiplantae</taxon>
        <taxon>Streptophyta</taxon>
        <taxon>Embryophyta</taxon>
        <taxon>Tracheophyta</taxon>
        <taxon>Spermatophyta</taxon>
        <taxon>Magnoliopsida</taxon>
        <taxon>eudicotyledons</taxon>
        <taxon>Gunneridae</taxon>
        <taxon>Pentapetalae</taxon>
        <taxon>asterids</taxon>
        <taxon>lamiids</taxon>
        <taxon>Lamiales</taxon>
        <taxon>Lentibulariaceae</taxon>
        <taxon>Genlisea</taxon>
    </lineage>
</organism>
<keyword evidence="4" id="KW-1185">Reference proteome</keyword>
<dbReference type="PROSITE" id="PS50157">
    <property type="entry name" value="ZINC_FINGER_C2H2_2"/>
    <property type="match status" value="2"/>
</dbReference>
<evidence type="ECO:0000313" key="4">
    <source>
        <dbReference type="Proteomes" id="UP000015453"/>
    </source>
</evidence>
<dbReference type="PANTHER" id="PTHR46869:SF1">
    <property type="entry name" value="C2H2-LIKE ZINC FINGER PROTEIN"/>
    <property type="match status" value="1"/>
</dbReference>
<evidence type="ECO:0000256" key="1">
    <source>
        <dbReference type="PROSITE-ProRule" id="PRU00042"/>
    </source>
</evidence>
<dbReference type="OrthoDB" id="9451254at2759"/>
<evidence type="ECO:0000259" key="2">
    <source>
        <dbReference type="PROSITE" id="PS50157"/>
    </source>
</evidence>
<reference evidence="3 4" key="1">
    <citation type="journal article" date="2013" name="BMC Genomics">
        <title>The miniature genome of a carnivorous plant Genlisea aurea contains a low number of genes and short non-coding sequences.</title>
        <authorList>
            <person name="Leushkin E.V."/>
            <person name="Sutormin R.A."/>
            <person name="Nabieva E.R."/>
            <person name="Penin A.A."/>
            <person name="Kondrashov A.S."/>
            <person name="Logacheva M.D."/>
        </authorList>
    </citation>
    <scope>NUCLEOTIDE SEQUENCE [LARGE SCALE GENOMIC DNA]</scope>
</reference>
<dbReference type="AlphaFoldDB" id="S8E479"/>
<keyword evidence="1" id="KW-0863">Zinc-finger</keyword>
<accession>S8E479</accession>
<comment type="caution">
    <text evidence="3">The sequence shown here is derived from an EMBL/GenBank/DDBJ whole genome shotgun (WGS) entry which is preliminary data.</text>
</comment>
<dbReference type="PROSITE" id="PS00028">
    <property type="entry name" value="ZINC_FINGER_C2H2_1"/>
    <property type="match status" value="2"/>
</dbReference>
<dbReference type="SMART" id="SM00355">
    <property type="entry name" value="ZnF_C2H2"/>
    <property type="match status" value="2"/>
</dbReference>
<keyword evidence="1" id="KW-0862">Zinc</keyword>
<dbReference type="Pfam" id="PF13912">
    <property type="entry name" value="zf-C2H2_6"/>
    <property type="match status" value="2"/>
</dbReference>
<evidence type="ECO:0000313" key="3">
    <source>
        <dbReference type="EMBL" id="EPS70538.1"/>
    </source>
</evidence>
<name>S8E479_9LAMI</name>
<proteinExistence type="predicted"/>
<dbReference type="InterPro" id="IPR036236">
    <property type="entry name" value="Znf_C2H2_sf"/>
</dbReference>
<keyword evidence="1" id="KW-0479">Metal-binding</keyword>